<evidence type="ECO:0000313" key="1">
    <source>
        <dbReference type="EMBL" id="GBP33555.1"/>
    </source>
</evidence>
<gene>
    <name evidence="1" type="ORF">EVAR_28710_1</name>
</gene>
<comment type="caution">
    <text evidence="1">The sequence shown here is derived from an EMBL/GenBank/DDBJ whole genome shotgun (WGS) entry which is preliminary data.</text>
</comment>
<dbReference type="AlphaFoldDB" id="A0A4C1V5T3"/>
<evidence type="ECO:0000313" key="2">
    <source>
        <dbReference type="Proteomes" id="UP000299102"/>
    </source>
</evidence>
<organism evidence="1 2">
    <name type="scientific">Eumeta variegata</name>
    <name type="common">Bagworm moth</name>
    <name type="synonym">Eumeta japonica</name>
    <dbReference type="NCBI Taxonomy" id="151549"/>
    <lineage>
        <taxon>Eukaryota</taxon>
        <taxon>Metazoa</taxon>
        <taxon>Ecdysozoa</taxon>
        <taxon>Arthropoda</taxon>
        <taxon>Hexapoda</taxon>
        <taxon>Insecta</taxon>
        <taxon>Pterygota</taxon>
        <taxon>Neoptera</taxon>
        <taxon>Endopterygota</taxon>
        <taxon>Lepidoptera</taxon>
        <taxon>Glossata</taxon>
        <taxon>Ditrysia</taxon>
        <taxon>Tineoidea</taxon>
        <taxon>Psychidae</taxon>
        <taxon>Oiketicinae</taxon>
        <taxon>Eumeta</taxon>
    </lineage>
</organism>
<proteinExistence type="predicted"/>
<keyword evidence="2" id="KW-1185">Reference proteome</keyword>
<accession>A0A4C1V5T3</accession>
<protein>
    <submittedName>
        <fullName evidence="1">Uncharacterized protein</fullName>
    </submittedName>
</protein>
<dbReference type="Proteomes" id="UP000299102">
    <property type="component" value="Unassembled WGS sequence"/>
</dbReference>
<name>A0A4C1V5T3_EUMVA</name>
<reference evidence="1 2" key="1">
    <citation type="journal article" date="2019" name="Commun. Biol.">
        <title>The bagworm genome reveals a unique fibroin gene that provides high tensile strength.</title>
        <authorList>
            <person name="Kono N."/>
            <person name="Nakamura H."/>
            <person name="Ohtoshi R."/>
            <person name="Tomita M."/>
            <person name="Numata K."/>
            <person name="Arakawa K."/>
        </authorList>
    </citation>
    <scope>NUCLEOTIDE SEQUENCE [LARGE SCALE GENOMIC DNA]</scope>
</reference>
<sequence>MTIKSEGWANCDYGGVVAGSDSRHVTADVAVERASLAASAAVASETDRVLTRLHRLAYLLIRRTDIPASYRHHFSGRFDAQCPATYDGTLGLSSISGSTYQLQQGGLLEKELVILWGSLWRRSPIFCVRTGRRAGAARALACTPYQFIKLFLYAAHFILVFERKMARAAAGPPGFFYDHVRINMEFLMYQRIFLFFPRSPLEWRTVL</sequence>
<dbReference type="EMBL" id="BGZK01000275">
    <property type="protein sequence ID" value="GBP33555.1"/>
    <property type="molecule type" value="Genomic_DNA"/>
</dbReference>